<sequence>MACIEPVLATMNIKLVNTMRMPSKRAIVGYILCISGHMKIISWNIGGLGSRKERMVLKGFVYYETPNIVMLQETKKETCDRRFVGSVWKVRNKEQAILPACGALGGVVIIWGSNKFSCSELVLGSFSITIRSVSNEEGIFWLNLVYGPNNSNLRKDFWMKLQDLFGLMFSK</sequence>
<dbReference type="GO" id="GO:0046872">
    <property type="term" value="F:metal ion binding"/>
    <property type="evidence" value="ECO:0007669"/>
    <property type="project" value="UniProtKB-KW"/>
</dbReference>
<evidence type="ECO:0000256" key="4">
    <source>
        <dbReference type="ARBA" id="ARBA00022842"/>
    </source>
</evidence>
<dbReference type="AlphaFoldDB" id="A0A438IKN5"/>
<comment type="cofactor">
    <cofactor evidence="1">
        <name>Mg(2+)</name>
        <dbReference type="ChEBI" id="CHEBI:18420"/>
    </cofactor>
</comment>
<keyword evidence="5" id="KW-0812">Transmembrane</keyword>
<dbReference type="Proteomes" id="UP000288805">
    <property type="component" value="Unassembled WGS sequence"/>
</dbReference>
<protein>
    <recommendedName>
        <fullName evidence="8">Endonuclease/exonuclease/phosphatase domain-containing protein</fullName>
    </recommendedName>
</protein>
<reference evidence="6 7" key="1">
    <citation type="journal article" date="2018" name="PLoS Genet.">
        <title>Population sequencing reveals clonal diversity and ancestral inbreeding in the grapevine cultivar Chardonnay.</title>
        <authorList>
            <person name="Roach M.J."/>
            <person name="Johnson D.L."/>
            <person name="Bohlmann J."/>
            <person name="van Vuuren H.J."/>
            <person name="Jones S.J."/>
            <person name="Pretorius I.S."/>
            <person name="Schmidt S.A."/>
            <person name="Borneman A.R."/>
        </authorList>
    </citation>
    <scope>NUCLEOTIDE SEQUENCE [LARGE SCALE GENOMIC DNA]</scope>
    <source>
        <strain evidence="7">cv. Chardonnay</strain>
        <tissue evidence="6">Leaf</tissue>
    </source>
</reference>
<organism evidence="6 7">
    <name type="scientific">Vitis vinifera</name>
    <name type="common">Grape</name>
    <dbReference type="NCBI Taxonomy" id="29760"/>
    <lineage>
        <taxon>Eukaryota</taxon>
        <taxon>Viridiplantae</taxon>
        <taxon>Streptophyta</taxon>
        <taxon>Embryophyta</taxon>
        <taxon>Tracheophyta</taxon>
        <taxon>Spermatophyta</taxon>
        <taxon>Magnoliopsida</taxon>
        <taxon>eudicotyledons</taxon>
        <taxon>Gunneridae</taxon>
        <taxon>Pentapetalae</taxon>
        <taxon>rosids</taxon>
        <taxon>Vitales</taxon>
        <taxon>Vitaceae</taxon>
        <taxon>Viteae</taxon>
        <taxon>Vitis</taxon>
    </lineage>
</organism>
<accession>A0A438IKN5</accession>
<keyword evidence="4" id="KW-0460">Magnesium</keyword>
<feature type="transmembrane region" description="Helical" evidence="5">
    <location>
        <begin position="27"/>
        <end position="48"/>
    </location>
</feature>
<dbReference type="SUPFAM" id="SSF56219">
    <property type="entry name" value="DNase I-like"/>
    <property type="match status" value="1"/>
</dbReference>
<name>A0A438IKN5_VITVI</name>
<dbReference type="EMBL" id="QGNW01000102">
    <property type="protein sequence ID" value="RVW97288.1"/>
    <property type="molecule type" value="Genomic_DNA"/>
</dbReference>
<evidence type="ECO:0000256" key="2">
    <source>
        <dbReference type="ARBA" id="ARBA00022723"/>
    </source>
</evidence>
<gene>
    <name evidence="6" type="ORF">CK203_025911</name>
</gene>
<dbReference type="GO" id="GO:0004518">
    <property type="term" value="F:nuclease activity"/>
    <property type="evidence" value="ECO:0007669"/>
    <property type="project" value="InterPro"/>
</dbReference>
<dbReference type="GO" id="GO:0006281">
    <property type="term" value="P:DNA repair"/>
    <property type="evidence" value="ECO:0007669"/>
    <property type="project" value="InterPro"/>
</dbReference>
<evidence type="ECO:0000256" key="3">
    <source>
        <dbReference type="ARBA" id="ARBA00022801"/>
    </source>
</evidence>
<proteinExistence type="predicted"/>
<evidence type="ECO:0000313" key="7">
    <source>
        <dbReference type="Proteomes" id="UP000288805"/>
    </source>
</evidence>
<dbReference type="GO" id="GO:0016787">
    <property type="term" value="F:hydrolase activity"/>
    <property type="evidence" value="ECO:0007669"/>
    <property type="project" value="UniProtKB-KW"/>
</dbReference>
<keyword evidence="2" id="KW-0479">Metal-binding</keyword>
<keyword evidence="5" id="KW-0472">Membrane</keyword>
<keyword evidence="3" id="KW-0378">Hydrolase</keyword>
<evidence type="ECO:0000256" key="1">
    <source>
        <dbReference type="ARBA" id="ARBA00001946"/>
    </source>
</evidence>
<comment type="caution">
    <text evidence="6">The sequence shown here is derived from an EMBL/GenBank/DDBJ whole genome shotgun (WGS) entry which is preliminary data.</text>
</comment>
<dbReference type="Gene3D" id="3.60.10.10">
    <property type="entry name" value="Endonuclease/exonuclease/phosphatase"/>
    <property type="match status" value="1"/>
</dbReference>
<dbReference type="PANTHER" id="PTHR22748:SF4">
    <property type="entry name" value="DNA-(APURINIC OR APYRIMIDINIC SITE) ENDONUCLEASE 2"/>
    <property type="match status" value="1"/>
</dbReference>
<dbReference type="InterPro" id="IPR004808">
    <property type="entry name" value="AP_endonuc_1"/>
</dbReference>
<evidence type="ECO:0008006" key="8">
    <source>
        <dbReference type="Google" id="ProtNLM"/>
    </source>
</evidence>
<dbReference type="PANTHER" id="PTHR22748">
    <property type="entry name" value="AP ENDONUCLEASE"/>
    <property type="match status" value="1"/>
</dbReference>
<evidence type="ECO:0000313" key="6">
    <source>
        <dbReference type="EMBL" id="RVW97288.1"/>
    </source>
</evidence>
<keyword evidence="5" id="KW-1133">Transmembrane helix</keyword>
<dbReference type="InterPro" id="IPR036691">
    <property type="entry name" value="Endo/exonu/phosph_ase_sf"/>
</dbReference>
<evidence type="ECO:0000256" key="5">
    <source>
        <dbReference type="SAM" id="Phobius"/>
    </source>
</evidence>